<evidence type="ECO:0000256" key="16">
    <source>
        <dbReference type="ARBA" id="ARBA00023242"/>
    </source>
</evidence>
<feature type="region of interest" description="Disordered" evidence="18">
    <location>
        <begin position="1"/>
        <end position="21"/>
    </location>
</feature>
<keyword evidence="7 17" id="KW-0227">DNA damage</keyword>
<evidence type="ECO:0000256" key="18">
    <source>
        <dbReference type="SAM" id="MobiDB-lite"/>
    </source>
</evidence>
<keyword evidence="16 17" id="KW-0539">Nucleus</keyword>
<dbReference type="Pfam" id="PF21170">
    <property type="entry name" value="FAN1_TPR"/>
    <property type="match status" value="1"/>
</dbReference>
<keyword evidence="13" id="KW-0175">Coiled coil</keyword>
<dbReference type="Pfam" id="PF08774">
    <property type="entry name" value="VRR_NUC"/>
    <property type="match status" value="1"/>
</dbReference>
<dbReference type="OrthoDB" id="76364at2759"/>
<keyword evidence="11" id="KW-0269">Exonuclease</keyword>
<evidence type="ECO:0000256" key="11">
    <source>
        <dbReference type="ARBA" id="ARBA00022839"/>
    </source>
</evidence>
<dbReference type="InterPro" id="IPR049126">
    <property type="entry name" value="FAN1-like_TPR"/>
</dbReference>
<evidence type="ECO:0000256" key="9">
    <source>
        <dbReference type="ARBA" id="ARBA00022801"/>
    </source>
</evidence>
<dbReference type="InterPro" id="IPR014883">
    <property type="entry name" value="VRR_NUC"/>
</dbReference>
<comment type="cofactor">
    <cofactor evidence="17">
        <name>Mg(2+)</name>
        <dbReference type="ChEBI" id="CHEBI:18420"/>
    </cofactor>
    <cofactor evidence="17">
        <name>Mn(2+)</name>
        <dbReference type="ChEBI" id="CHEBI:29035"/>
    </cofactor>
</comment>
<evidence type="ECO:0000256" key="13">
    <source>
        <dbReference type="ARBA" id="ARBA00023054"/>
    </source>
</evidence>
<evidence type="ECO:0000256" key="12">
    <source>
        <dbReference type="ARBA" id="ARBA00022842"/>
    </source>
</evidence>
<evidence type="ECO:0000256" key="5">
    <source>
        <dbReference type="ARBA" id="ARBA00022723"/>
    </source>
</evidence>
<evidence type="ECO:0000256" key="10">
    <source>
        <dbReference type="ARBA" id="ARBA00022833"/>
    </source>
</evidence>
<keyword evidence="14 17" id="KW-0234">DNA repair</keyword>
<keyword evidence="4 17" id="KW-0540">Nuclease</keyword>
<dbReference type="GO" id="GO:0008409">
    <property type="term" value="F:5'-3' exonuclease activity"/>
    <property type="evidence" value="ECO:0007669"/>
    <property type="project" value="TreeGrafter"/>
</dbReference>
<dbReference type="InterPro" id="IPR049138">
    <property type="entry name" value="Fan1_SAP_met"/>
</dbReference>
<dbReference type="GO" id="GO:0036297">
    <property type="term" value="P:interstrand cross-link repair"/>
    <property type="evidence" value="ECO:0007669"/>
    <property type="project" value="InterPro"/>
</dbReference>
<keyword evidence="10" id="KW-0862">Zinc</keyword>
<dbReference type="PANTHER" id="PTHR15749:SF4">
    <property type="entry name" value="FANCONI-ASSOCIATED NUCLEASE 1"/>
    <property type="match status" value="1"/>
</dbReference>
<dbReference type="InterPro" id="IPR011856">
    <property type="entry name" value="tRNA_endonuc-like_dom_sf"/>
</dbReference>
<dbReference type="GO" id="GO:0005634">
    <property type="term" value="C:nucleus"/>
    <property type="evidence" value="ECO:0007669"/>
    <property type="project" value="UniProtKB-SubCell"/>
</dbReference>
<dbReference type="Proteomes" id="UP000749559">
    <property type="component" value="Unassembled WGS sequence"/>
</dbReference>
<accession>A0A8J1XJ38</accession>
<feature type="region of interest" description="Disordered" evidence="18">
    <location>
        <begin position="26"/>
        <end position="45"/>
    </location>
</feature>
<dbReference type="InterPro" id="IPR049125">
    <property type="entry name" value="FAN1-like_WH"/>
</dbReference>
<comment type="subcellular location">
    <subcellularLocation>
        <location evidence="2 17">Nucleus</location>
    </subcellularLocation>
</comment>
<comment type="catalytic activity">
    <reaction evidence="1 17">
        <text>Hydrolytically removes 5'-nucleotides successively from the 3'-hydroxy termini of 3'-hydroxy-terminated oligonucleotides.</text>
        <dbReference type="EC" id="3.1.4.1"/>
    </reaction>
</comment>
<keyword evidence="12 17" id="KW-0460">Magnesium</keyword>
<evidence type="ECO:0000256" key="8">
    <source>
        <dbReference type="ARBA" id="ARBA00022771"/>
    </source>
</evidence>
<keyword evidence="5 17" id="KW-0479">Metal-binding</keyword>
<dbReference type="AlphaFoldDB" id="A0A8J1XJ38"/>
<comment type="function">
    <text evidence="17">Nuclease required for the repair of DNA interstrand cross-links (ICL). Acts as a 5'-3' exonuclease that anchors at a cut end of DNA and cleaves DNA successively at every third nucleotide, allowing to excise an ICL from one strand through flanking incisions.</text>
</comment>
<dbReference type="GO" id="GO:0008270">
    <property type="term" value="F:zinc ion binding"/>
    <property type="evidence" value="ECO:0007669"/>
    <property type="project" value="UniProtKB-KW"/>
</dbReference>
<evidence type="ECO:0000256" key="15">
    <source>
        <dbReference type="ARBA" id="ARBA00023211"/>
    </source>
</evidence>
<keyword evidence="9 17" id="KW-0378">Hydrolase</keyword>
<dbReference type="GO" id="GO:0004528">
    <property type="term" value="F:phosphodiesterase I activity"/>
    <property type="evidence" value="ECO:0007669"/>
    <property type="project" value="UniProtKB-EC"/>
</dbReference>
<sequence length="810" mass="93056">MSKHKKKDVPKSKSILGMFAAQRQRHINDGYIEPPEEKIKWEKLSKCTTNNDIEKACIDDDTDRENKSLTPGNKKRKSSETAESKNEKPQKKIKETEPLKNNDNSHVEKEEASDNVETSKPQVTFYNEVTSNDEPSEKEFEAETVNENINESNEDPRVKYKNPYYWENFKTIINTVLENEEDSNLFNADEKETVADFYRLSDGAQKLYIRLFQRKYKWITVDKINYDEIGDCRGYLNELVQSGFLIGNDKLDDVESVLKLLSSPDLKSLAKSLHITTTNKQKHQLLNAILSHCKKPSISAMFGASKSGTSGMVFKRAKSYIEDCYKLVSNTREVFTCFLMLFNLSDTAFDDDDPNGGQQQLFQMLMSQMGKIVYPKYKIQRDAIIFKYREQFLKFTIALTQHYEMLQAMGNNDFDTAKEIYEDTRVVYQAYSNDQALLDSDKALPIYLRCFTATSIYTRLMTQGVELLQKLRQYEMAVQQLEVLLSQEVYCLRYRGRWYDRLALNLEQHLKQPQKSLDVIKSGLDDVYVRTGRRLALFQRAERICNSPSHKKLKCHLLEIHHDDVIDAPKETISGRLLPHSAPGSKTVFIRPNTGADSNCDEVTLCSVEDLSIEHYKDQGYDQGLHGEGSTFCTLFGLLNWDIIFKDDLPDVFRNPYQTSPLDFHSDCFYAQRKSEFDTQIKTIKEASIEQLQEMITKCWEAHQGELCAGVNWELFNDLPHILGLVKCIGGPKLAGICERLARDYRNSCSGVPDLVVWSTTDDIFKVVEVKGPGDRLSTKQILWLDYLLKLKVDACVCHVSAVAAKKLTR</sequence>
<gene>
    <name evidence="19" type="ORF">OFUS_LOCUS23483</name>
</gene>
<evidence type="ECO:0000256" key="17">
    <source>
        <dbReference type="RuleBase" id="RU365033"/>
    </source>
</evidence>
<evidence type="ECO:0000313" key="20">
    <source>
        <dbReference type="Proteomes" id="UP000749559"/>
    </source>
</evidence>
<evidence type="ECO:0000256" key="2">
    <source>
        <dbReference type="ARBA" id="ARBA00004123"/>
    </source>
</evidence>
<feature type="region of interest" description="Disordered" evidence="18">
    <location>
        <begin position="51"/>
        <end position="123"/>
    </location>
</feature>
<keyword evidence="6" id="KW-0255">Endonuclease</keyword>
<dbReference type="InterPro" id="IPR049132">
    <property type="entry name" value="FAN1-like_euk"/>
</dbReference>
<dbReference type="EMBL" id="CAIIXF020000011">
    <property type="protein sequence ID" value="CAH1799474.1"/>
    <property type="molecule type" value="Genomic_DNA"/>
</dbReference>
<evidence type="ECO:0000256" key="7">
    <source>
        <dbReference type="ARBA" id="ARBA00022763"/>
    </source>
</evidence>
<dbReference type="SMART" id="SM00990">
    <property type="entry name" value="VRR_NUC"/>
    <property type="match status" value="1"/>
</dbReference>
<evidence type="ECO:0000256" key="14">
    <source>
        <dbReference type="ARBA" id="ARBA00023204"/>
    </source>
</evidence>
<evidence type="ECO:0000313" key="19">
    <source>
        <dbReference type="EMBL" id="CAH1799474.1"/>
    </source>
</evidence>
<evidence type="ECO:0000256" key="6">
    <source>
        <dbReference type="ARBA" id="ARBA00022759"/>
    </source>
</evidence>
<dbReference type="InterPro" id="IPR033315">
    <property type="entry name" value="Fan1-like"/>
</dbReference>
<feature type="compositionally biased region" description="Basic and acidic residues" evidence="18">
    <location>
        <begin position="35"/>
        <end position="45"/>
    </location>
</feature>
<evidence type="ECO:0000256" key="1">
    <source>
        <dbReference type="ARBA" id="ARBA00000983"/>
    </source>
</evidence>
<dbReference type="CDD" id="cd22326">
    <property type="entry name" value="FAN1-like"/>
    <property type="match status" value="1"/>
</dbReference>
<proteinExistence type="inferred from homology"/>
<dbReference type="EC" id="3.1.4.1" evidence="17"/>
<dbReference type="FunFam" id="3.40.1350.10:FF:000004">
    <property type="entry name" value="Fanconi-associated nuclease"/>
    <property type="match status" value="1"/>
</dbReference>
<dbReference type="GO" id="GO:0017108">
    <property type="term" value="F:5'-flap endonuclease activity"/>
    <property type="evidence" value="ECO:0007669"/>
    <property type="project" value="TreeGrafter"/>
</dbReference>
<dbReference type="Pfam" id="PF21315">
    <property type="entry name" value="FAN1_HTH"/>
    <property type="match status" value="1"/>
</dbReference>
<dbReference type="Pfam" id="PF21169">
    <property type="entry name" value="Fan1_SAP"/>
    <property type="match status" value="1"/>
</dbReference>
<dbReference type="GO" id="GO:0070336">
    <property type="term" value="F:flap-structured DNA binding"/>
    <property type="evidence" value="ECO:0007669"/>
    <property type="project" value="TreeGrafter"/>
</dbReference>
<evidence type="ECO:0000256" key="4">
    <source>
        <dbReference type="ARBA" id="ARBA00022722"/>
    </source>
</evidence>
<name>A0A8J1XJ38_OWEFU</name>
<feature type="compositionally biased region" description="Basic and acidic residues" evidence="18">
    <location>
        <begin position="78"/>
        <end position="112"/>
    </location>
</feature>
<reference evidence="19" key="1">
    <citation type="submission" date="2022-03" db="EMBL/GenBank/DDBJ databases">
        <authorList>
            <person name="Martin C."/>
        </authorList>
    </citation>
    <scope>NUCLEOTIDE SEQUENCE</scope>
</reference>
<evidence type="ECO:0000256" key="3">
    <source>
        <dbReference type="ARBA" id="ARBA00005533"/>
    </source>
</evidence>
<dbReference type="Gene3D" id="3.40.1350.10">
    <property type="match status" value="1"/>
</dbReference>
<comment type="caution">
    <text evidence="19">The sequence shown here is derived from an EMBL/GenBank/DDBJ whole genome shotgun (WGS) entry which is preliminary data.</text>
</comment>
<comment type="similarity">
    <text evidence="3 17">Belongs to the FAN1 family.</text>
</comment>
<dbReference type="PANTHER" id="PTHR15749">
    <property type="entry name" value="FANCONI-ASSOCIATED NUCLEASE 1"/>
    <property type="match status" value="1"/>
</dbReference>
<protein>
    <recommendedName>
        <fullName evidence="17">Fanconi-associated nuclease</fullName>
        <ecNumber evidence="17">3.1.4.1</ecNumber>
    </recommendedName>
</protein>
<keyword evidence="20" id="KW-1185">Reference proteome</keyword>
<keyword evidence="8" id="KW-0863">Zinc-finger</keyword>
<keyword evidence="15 17" id="KW-0464">Manganese</keyword>
<organism evidence="19 20">
    <name type="scientific">Owenia fusiformis</name>
    <name type="common">Polychaete worm</name>
    <dbReference type="NCBI Taxonomy" id="6347"/>
    <lineage>
        <taxon>Eukaryota</taxon>
        <taxon>Metazoa</taxon>
        <taxon>Spiralia</taxon>
        <taxon>Lophotrochozoa</taxon>
        <taxon>Annelida</taxon>
        <taxon>Polychaeta</taxon>
        <taxon>Sedentaria</taxon>
        <taxon>Canalipalpata</taxon>
        <taxon>Sabellida</taxon>
        <taxon>Oweniida</taxon>
        <taxon>Oweniidae</taxon>
        <taxon>Owenia</taxon>
    </lineage>
</organism>